<proteinExistence type="predicted"/>
<accession>A0A840ZD28</accession>
<name>A0A840ZD28_9HYPH</name>
<dbReference type="RefSeq" id="WP_183563390.1">
    <property type="nucleotide sequence ID" value="NZ_JACHOP010000001.1"/>
</dbReference>
<organism evidence="1 2">
    <name type="scientific">Methylorubrum rhodinum</name>
    <dbReference type="NCBI Taxonomy" id="29428"/>
    <lineage>
        <taxon>Bacteria</taxon>
        <taxon>Pseudomonadati</taxon>
        <taxon>Pseudomonadota</taxon>
        <taxon>Alphaproteobacteria</taxon>
        <taxon>Hyphomicrobiales</taxon>
        <taxon>Methylobacteriaceae</taxon>
        <taxon>Methylorubrum</taxon>
    </lineage>
</organism>
<dbReference type="Proteomes" id="UP000583454">
    <property type="component" value="Unassembled WGS sequence"/>
</dbReference>
<dbReference type="AlphaFoldDB" id="A0A840ZD28"/>
<reference evidence="1 2" key="1">
    <citation type="submission" date="2020-08" db="EMBL/GenBank/DDBJ databases">
        <title>Genomic Encyclopedia of Type Strains, Phase IV (KMG-IV): sequencing the most valuable type-strain genomes for metagenomic binning, comparative biology and taxonomic classification.</title>
        <authorList>
            <person name="Goeker M."/>
        </authorList>
    </citation>
    <scope>NUCLEOTIDE SEQUENCE [LARGE SCALE GENOMIC DNA]</scope>
    <source>
        <strain evidence="1 2">DSM 2163</strain>
    </source>
</reference>
<sequence length="73" mass="8189">MRFVRAADEGGEGSLGTAAMIAFFWLKRQEDILARLSWGHYRPADTPEIARVFHHKTGELVEVPLYDTDGTAL</sequence>
<keyword evidence="2" id="KW-1185">Reference proteome</keyword>
<evidence type="ECO:0000313" key="2">
    <source>
        <dbReference type="Proteomes" id="UP000583454"/>
    </source>
</evidence>
<dbReference type="EMBL" id="JACHOP010000001">
    <property type="protein sequence ID" value="MBB5755496.1"/>
    <property type="molecule type" value="Genomic_DNA"/>
</dbReference>
<comment type="caution">
    <text evidence="1">The sequence shown here is derived from an EMBL/GenBank/DDBJ whole genome shotgun (WGS) entry which is preliminary data.</text>
</comment>
<protein>
    <submittedName>
        <fullName evidence="1">Uncharacterized protein</fullName>
    </submittedName>
</protein>
<gene>
    <name evidence="1" type="ORF">HNR00_000185</name>
</gene>
<evidence type="ECO:0000313" key="1">
    <source>
        <dbReference type="EMBL" id="MBB5755496.1"/>
    </source>
</evidence>